<dbReference type="Pfam" id="PF00069">
    <property type="entry name" value="Pkinase"/>
    <property type="match status" value="1"/>
</dbReference>
<dbReference type="InterPro" id="IPR008271">
    <property type="entry name" value="Ser/Thr_kinase_AS"/>
</dbReference>
<dbReference type="InterPro" id="IPR017441">
    <property type="entry name" value="Protein_kinase_ATP_BS"/>
</dbReference>
<keyword evidence="1" id="KW-0808">Transferase</keyword>
<gene>
    <name evidence="7" type="ORF">GCM10010191_05460</name>
</gene>
<dbReference type="Gene3D" id="2.130.10.10">
    <property type="entry name" value="YVTN repeat-like/Quinoprotein amine dehydrogenase"/>
    <property type="match status" value="1"/>
</dbReference>
<dbReference type="PROSITE" id="PS00107">
    <property type="entry name" value="PROTEIN_KINASE_ATP"/>
    <property type="match status" value="1"/>
</dbReference>
<dbReference type="EMBL" id="BAAARW010000002">
    <property type="protein sequence ID" value="GAA2401124.1"/>
    <property type="molecule type" value="Genomic_DNA"/>
</dbReference>
<protein>
    <recommendedName>
        <fullName evidence="6">Protein kinase domain-containing protein</fullName>
    </recommendedName>
</protein>
<evidence type="ECO:0000256" key="1">
    <source>
        <dbReference type="ARBA" id="ARBA00022679"/>
    </source>
</evidence>
<dbReference type="PROSITE" id="PS00108">
    <property type="entry name" value="PROTEIN_KINASE_ST"/>
    <property type="match status" value="1"/>
</dbReference>
<dbReference type="InterPro" id="IPR015943">
    <property type="entry name" value="WD40/YVTN_repeat-like_dom_sf"/>
</dbReference>
<dbReference type="InterPro" id="IPR011047">
    <property type="entry name" value="Quinoprotein_ADH-like_sf"/>
</dbReference>
<dbReference type="SMART" id="SM00220">
    <property type="entry name" value="S_TKc"/>
    <property type="match status" value="1"/>
</dbReference>
<evidence type="ECO:0000256" key="3">
    <source>
        <dbReference type="ARBA" id="ARBA00022777"/>
    </source>
</evidence>
<feature type="binding site" evidence="5">
    <location>
        <position position="43"/>
    </location>
    <ligand>
        <name>ATP</name>
        <dbReference type="ChEBI" id="CHEBI:30616"/>
    </ligand>
</feature>
<dbReference type="InterPro" id="IPR011009">
    <property type="entry name" value="Kinase-like_dom_sf"/>
</dbReference>
<keyword evidence="3" id="KW-0418">Kinase</keyword>
<dbReference type="SUPFAM" id="SSF56112">
    <property type="entry name" value="Protein kinase-like (PK-like)"/>
    <property type="match status" value="1"/>
</dbReference>
<evidence type="ECO:0000256" key="4">
    <source>
        <dbReference type="ARBA" id="ARBA00022840"/>
    </source>
</evidence>
<sequence>MEPLGADDPTRIGGFELIARLGAGGMGRVFLGRAASGDLVAVKVIHARFAQRADRRERFAREIHAAGSIDPAYVAPIVDHDLGADEPWLATAYLPGLTLRQAVELHGPLPGPAVRALAVALARALTAIHGAGVLHRDLKPSNLVLTSDGPRVVDFGVARPDGTDTITMPGAVLGTPGYIPPERIRDRRSDAAGDVFALGAVLVYAATGEGPFGTGSAQVLLYRTQFQEPSLDGLETALDDPELTELIARCLARDPGRRPPPDEIAGRFAGAPALAGVRWLPQEVAAGVSEAGGTPQAAVRSWFGPRTRRRTVLALVAATAVVAPLGAVAHGASVGRPRRPSRSRSPLWSYASPDAENRHWFNRPTVAGDRVYLSSTKGIHALSCGEGRVLWTASRGVPVFSGVAVMEQGTVLLSDGQLWALAASDGSPLPQWSNTTVGRTGTPAVVGGLTLVCDSAGRLVAYDRLTGRRRWDVRLVTPGPDKNMDPFPGDGIDPFPVNGMRRVDHAGRRRFGSAPVPMTTAGWRVEGALDPVYAGGLIYVAPGGLFAVDPAARAVRWRFAEATGAPAVRGGLLYTAGADHVHAIDAASGARRWSRDVGAMVSSGVTVTDGLVLAGDDTGRLHALDAGTGRPRWRFDTYGPLRATLAAAAGAVYAGSDGDRLYAIETADGSLRWSRPVGRQTRVHPEVWRDRVFVCVDLTHLYAFRL</sequence>
<evidence type="ECO:0000259" key="6">
    <source>
        <dbReference type="PROSITE" id="PS50011"/>
    </source>
</evidence>
<dbReference type="InterPro" id="IPR002372">
    <property type="entry name" value="PQQ_rpt_dom"/>
</dbReference>
<dbReference type="SUPFAM" id="SSF50998">
    <property type="entry name" value="Quinoprotein alcohol dehydrogenase-like"/>
    <property type="match status" value="2"/>
</dbReference>
<evidence type="ECO:0000313" key="8">
    <source>
        <dbReference type="Proteomes" id="UP001501231"/>
    </source>
</evidence>
<dbReference type="Gene3D" id="3.30.200.20">
    <property type="entry name" value="Phosphorylase Kinase, domain 1"/>
    <property type="match status" value="1"/>
</dbReference>
<proteinExistence type="predicted"/>
<feature type="domain" description="Protein kinase" evidence="6">
    <location>
        <begin position="15"/>
        <end position="274"/>
    </location>
</feature>
<organism evidence="7 8">
    <name type="scientific">Actinomadura vinacea</name>
    <dbReference type="NCBI Taxonomy" id="115336"/>
    <lineage>
        <taxon>Bacteria</taxon>
        <taxon>Bacillati</taxon>
        <taxon>Actinomycetota</taxon>
        <taxon>Actinomycetes</taxon>
        <taxon>Streptosporangiales</taxon>
        <taxon>Thermomonosporaceae</taxon>
        <taxon>Actinomadura</taxon>
    </lineage>
</organism>
<dbReference type="InterPro" id="IPR018391">
    <property type="entry name" value="PQQ_b-propeller_rpt"/>
</dbReference>
<dbReference type="PANTHER" id="PTHR43289">
    <property type="entry name" value="MITOGEN-ACTIVATED PROTEIN KINASE KINASE KINASE 20-RELATED"/>
    <property type="match status" value="1"/>
</dbReference>
<comment type="caution">
    <text evidence="7">The sequence shown here is derived from an EMBL/GenBank/DDBJ whole genome shotgun (WGS) entry which is preliminary data.</text>
</comment>
<dbReference type="PROSITE" id="PS50011">
    <property type="entry name" value="PROTEIN_KINASE_DOM"/>
    <property type="match status" value="1"/>
</dbReference>
<dbReference type="Proteomes" id="UP001501231">
    <property type="component" value="Unassembled WGS sequence"/>
</dbReference>
<accession>A0ABP5VIN0</accession>
<evidence type="ECO:0000256" key="5">
    <source>
        <dbReference type="PROSITE-ProRule" id="PRU10141"/>
    </source>
</evidence>
<keyword evidence="2 5" id="KW-0547">Nucleotide-binding</keyword>
<evidence type="ECO:0000313" key="7">
    <source>
        <dbReference type="EMBL" id="GAA2401124.1"/>
    </source>
</evidence>
<dbReference type="Gene3D" id="2.40.128.630">
    <property type="match status" value="2"/>
</dbReference>
<evidence type="ECO:0000256" key="2">
    <source>
        <dbReference type="ARBA" id="ARBA00022741"/>
    </source>
</evidence>
<dbReference type="SMART" id="SM00564">
    <property type="entry name" value="PQQ"/>
    <property type="match status" value="6"/>
</dbReference>
<name>A0ABP5VIN0_9ACTN</name>
<dbReference type="CDD" id="cd14014">
    <property type="entry name" value="STKc_PknB_like"/>
    <property type="match status" value="1"/>
</dbReference>
<dbReference type="RefSeq" id="WP_344586718.1">
    <property type="nucleotide sequence ID" value="NZ_BAAARW010000002.1"/>
</dbReference>
<dbReference type="InterPro" id="IPR000719">
    <property type="entry name" value="Prot_kinase_dom"/>
</dbReference>
<reference evidence="8" key="1">
    <citation type="journal article" date="2019" name="Int. J. Syst. Evol. Microbiol.">
        <title>The Global Catalogue of Microorganisms (GCM) 10K type strain sequencing project: providing services to taxonomists for standard genome sequencing and annotation.</title>
        <authorList>
            <consortium name="The Broad Institute Genomics Platform"/>
            <consortium name="The Broad Institute Genome Sequencing Center for Infectious Disease"/>
            <person name="Wu L."/>
            <person name="Ma J."/>
        </authorList>
    </citation>
    <scope>NUCLEOTIDE SEQUENCE [LARGE SCALE GENOMIC DNA]</scope>
    <source>
        <strain evidence="8">JCM 3325</strain>
    </source>
</reference>
<keyword evidence="8" id="KW-1185">Reference proteome</keyword>
<keyword evidence="4 5" id="KW-0067">ATP-binding</keyword>
<dbReference type="PANTHER" id="PTHR43289:SF34">
    <property type="entry name" value="SERINE_THREONINE-PROTEIN KINASE YBDM-RELATED"/>
    <property type="match status" value="1"/>
</dbReference>
<dbReference type="Pfam" id="PF13360">
    <property type="entry name" value="PQQ_2"/>
    <property type="match status" value="2"/>
</dbReference>
<dbReference type="Gene3D" id="1.10.510.10">
    <property type="entry name" value="Transferase(Phosphotransferase) domain 1"/>
    <property type="match status" value="1"/>
</dbReference>